<keyword evidence="9" id="KW-0406">Ion transport</keyword>
<feature type="transmembrane region" description="Helical" evidence="14">
    <location>
        <begin position="280"/>
        <end position="300"/>
    </location>
</feature>
<dbReference type="Pfam" id="PF00999">
    <property type="entry name" value="Na_H_Exchanger"/>
    <property type="match status" value="1"/>
</dbReference>
<dbReference type="FunFam" id="2.60.120.10:FF:000090">
    <property type="entry name" value="Sodium/hydrogen exchanger 7"/>
    <property type="match status" value="1"/>
</dbReference>
<comment type="caution">
    <text evidence="16">The sequence shown here is derived from an EMBL/GenBank/DDBJ whole genome shotgun (WGS) entry which is preliminary data.</text>
</comment>
<comment type="subcellular location">
    <subcellularLocation>
        <location evidence="1">Cell membrane</location>
        <topology evidence="1">Multi-pass membrane protein</topology>
    </subcellularLocation>
</comment>
<dbReference type="PANTHER" id="PTHR10110">
    <property type="entry name" value="SODIUM/HYDROGEN EXCHANGER"/>
    <property type="match status" value="1"/>
</dbReference>
<sequence length="1228" mass="136649">MGSAIEKGGGLPYRIWESSSSSSAASDDWNPTDTVLFFALSLLLGIVCRHVLRGTRIPYTVALLVVGIALGSLEYGTSHQLGRIGDGIRLWAHIDPDLLLAVFLPALLFESSFSMEVHQIKRCMVQMLLLAIPGVLISTCCLGCALKLIFPYNWSWTTSLLLGGLLSATDPVAVVALLKELGASKKLSTIIEGESLMNDGTAIVVYQLFYRMVLGESFNSGAIIKFLTQVSLGAVGIGIAFGIASVLWLGFIFNDTVIEIALTLAVSYITYFTAQEGASVSGVLAVMTLGMFYAAVARTAFKGDGQQSLHHFWEMVAYIANTLIFILSGVVIAEGVLSSGNTFHSHGIFTFKLHIPTCIQYTVSSYNKTHARLIYNLLIMIYWSHALELMVEGHREYVKTHPKAHKLSIISKLLSCCNLLLMIFTCMYQRTSDSSIYLSSDTGTLFVFFTGGIVFLTLIVNGSTTQFILHLLDMDKLSATKKRILNFTKYEMLNKALEAFGDLGEDEELGPVDWPTVKRYITSLNNLEGSCEHPHGASEADNNLDPTNLKDIRIRLLNGVQAAYWGMLDEGRIAQTTANILMQSLDEAIDLASHEPLCDWKGLQSNVHFPNYYKFLRASIFPQKMVTYFTVERLESACYICAAFLRAHRIARRKLHDFIGNLFNFFTLMQYMDCVIFSVHIVLNPFWLGSEMPCNTWIIVNDDLDLGDSGIASIVINESDAEGEEARKFLEDVRITFPQVLRVVKTRQATYSVLNHLIDYVQNLEKVGLLEEKEMLHLHDAVQTDLKRFLRNPPLVMLPKITDLISAHPLLGALPSMVRKPLERSSKEIMKTRGVPLYKEGSKPNGVWLISSGVVKWTSKSVRSKHSLHPTFTHGSTLGLYELLVGKRCICDIITDSVVLCFFIESEKILSLLGSDPAVEDFLWQESAIVIAKLLLPQVFEKLPMQELRALVAERSVMTTYIRGETIEIPHHSIGFLLEGFIKAHGFQDELIASPAVLLPPQGNQSFQKIGISGAQAASFSHQGSRYQVEARARVIIFDIAAFEADGALRRGSSSLVSVDHPQRSFTREHVGLMSWPENLYKPGEREQNCVGTCRSENSLPMRAMQLSIFGSMVLIILNFWLVVSFHKVDMPRHGHSFSGSQVKRSHSLSVLKTASYQQVRVPSEEATYARKSLKVRKLIGKTHAPPLQSTGTNETCIIDNYSDESDAEDEFVVRIDSPSRLSFHRAS</sequence>
<organism evidence="16 17">
    <name type="scientific">Populus tomentosa</name>
    <name type="common">Chinese white poplar</name>
    <dbReference type="NCBI Taxonomy" id="118781"/>
    <lineage>
        <taxon>Eukaryota</taxon>
        <taxon>Viridiplantae</taxon>
        <taxon>Streptophyta</taxon>
        <taxon>Embryophyta</taxon>
        <taxon>Tracheophyta</taxon>
        <taxon>Spermatophyta</taxon>
        <taxon>Magnoliopsida</taxon>
        <taxon>eudicotyledons</taxon>
        <taxon>Gunneridae</taxon>
        <taxon>Pentapetalae</taxon>
        <taxon>rosids</taxon>
        <taxon>fabids</taxon>
        <taxon>Malpighiales</taxon>
        <taxon>Salicaceae</taxon>
        <taxon>Saliceae</taxon>
        <taxon>Populus</taxon>
    </lineage>
</organism>
<dbReference type="InterPro" id="IPR018422">
    <property type="entry name" value="Cation/H_exchanger_CPA1"/>
</dbReference>
<feature type="transmembrane region" description="Helical" evidence="14">
    <location>
        <begin position="59"/>
        <end position="78"/>
    </location>
</feature>
<feature type="transmembrane region" description="Helical" evidence="14">
    <location>
        <begin position="1104"/>
        <end position="1124"/>
    </location>
</feature>
<evidence type="ECO:0000256" key="1">
    <source>
        <dbReference type="ARBA" id="ARBA00004651"/>
    </source>
</evidence>
<dbReference type="GO" id="GO:0009941">
    <property type="term" value="C:chloroplast envelope"/>
    <property type="evidence" value="ECO:0007669"/>
    <property type="project" value="TreeGrafter"/>
</dbReference>
<evidence type="ECO:0000313" key="16">
    <source>
        <dbReference type="EMBL" id="KAG6764359.1"/>
    </source>
</evidence>
<evidence type="ECO:0000256" key="2">
    <source>
        <dbReference type="ARBA" id="ARBA00022448"/>
    </source>
</evidence>
<keyword evidence="4" id="KW-0633">Potassium transport</keyword>
<feature type="transmembrane region" description="Helical" evidence="14">
    <location>
        <begin position="230"/>
        <end position="249"/>
    </location>
</feature>
<dbReference type="GO" id="GO:0015385">
    <property type="term" value="F:sodium:proton antiporter activity"/>
    <property type="evidence" value="ECO:0007669"/>
    <property type="project" value="InterPro"/>
</dbReference>
<comment type="catalytic activity">
    <reaction evidence="13">
        <text>K(+)(in) + H(+)(out) = K(+)(out) + H(+)(in)</text>
        <dbReference type="Rhea" id="RHEA:29467"/>
        <dbReference type="ChEBI" id="CHEBI:15378"/>
        <dbReference type="ChEBI" id="CHEBI:29103"/>
    </reaction>
</comment>
<dbReference type="GO" id="GO:0005886">
    <property type="term" value="C:plasma membrane"/>
    <property type="evidence" value="ECO:0007669"/>
    <property type="project" value="UniProtKB-SubCell"/>
</dbReference>
<dbReference type="EMBL" id="JAAWWB010000016">
    <property type="protein sequence ID" value="KAG6764359.1"/>
    <property type="molecule type" value="Genomic_DNA"/>
</dbReference>
<comment type="catalytic activity">
    <reaction evidence="12">
        <text>Na(+)(in) + H(+)(out) = Na(+)(out) + H(+)(in)</text>
        <dbReference type="Rhea" id="RHEA:29419"/>
        <dbReference type="ChEBI" id="CHEBI:15378"/>
        <dbReference type="ChEBI" id="CHEBI:29101"/>
    </reaction>
</comment>
<keyword evidence="6" id="KW-0630">Potassium</keyword>
<dbReference type="Proteomes" id="UP000886885">
    <property type="component" value="Chromosome 8D"/>
</dbReference>
<evidence type="ECO:0000256" key="12">
    <source>
        <dbReference type="ARBA" id="ARBA00047524"/>
    </source>
</evidence>
<keyword evidence="3" id="KW-1003">Cell membrane</keyword>
<reference evidence="16" key="1">
    <citation type="journal article" date="2020" name="bioRxiv">
        <title>Hybrid origin of Populus tomentosa Carr. identified through genome sequencing and phylogenomic analysis.</title>
        <authorList>
            <person name="An X."/>
            <person name="Gao K."/>
            <person name="Chen Z."/>
            <person name="Li J."/>
            <person name="Yang X."/>
            <person name="Yang X."/>
            <person name="Zhou J."/>
            <person name="Guo T."/>
            <person name="Zhao T."/>
            <person name="Huang S."/>
            <person name="Miao D."/>
            <person name="Khan W.U."/>
            <person name="Rao P."/>
            <person name="Ye M."/>
            <person name="Lei B."/>
            <person name="Liao W."/>
            <person name="Wang J."/>
            <person name="Ji L."/>
            <person name="Li Y."/>
            <person name="Guo B."/>
            <person name="Mustafa N.S."/>
            <person name="Li S."/>
            <person name="Yun Q."/>
            <person name="Keller S.R."/>
            <person name="Mao J."/>
            <person name="Zhang R."/>
            <person name="Strauss S.H."/>
        </authorList>
    </citation>
    <scope>NUCLEOTIDE SEQUENCE</scope>
    <source>
        <strain evidence="16">GM15</strain>
        <tissue evidence="16">Leaf</tissue>
    </source>
</reference>
<evidence type="ECO:0000259" key="15">
    <source>
        <dbReference type="PROSITE" id="PS50042"/>
    </source>
</evidence>
<dbReference type="PROSITE" id="PS50042">
    <property type="entry name" value="CNMP_BINDING_3"/>
    <property type="match status" value="1"/>
</dbReference>
<protein>
    <recommendedName>
        <fullName evidence="15">Cyclic nucleotide-binding domain-containing protein</fullName>
    </recommendedName>
</protein>
<accession>A0A8X8CSX5</accession>
<evidence type="ECO:0000256" key="7">
    <source>
        <dbReference type="ARBA" id="ARBA00022989"/>
    </source>
</evidence>
<feature type="transmembrane region" description="Helical" evidence="14">
    <location>
        <begin position="156"/>
        <end position="178"/>
    </location>
</feature>
<keyword evidence="5 14" id="KW-0812">Transmembrane</keyword>
<evidence type="ECO:0000256" key="11">
    <source>
        <dbReference type="ARBA" id="ARBA00023201"/>
    </source>
</evidence>
<evidence type="ECO:0000256" key="14">
    <source>
        <dbReference type="SAM" id="Phobius"/>
    </source>
</evidence>
<keyword evidence="2" id="KW-0813">Transport</keyword>
<keyword evidence="17" id="KW-1185">Reference proteome</keyword>
<dbReference type="GO" id="GO:0015386">
    <property type="term" value="F:potassium:proton antiporter activity"/>
    <property type="evidence" value="ECO:0007669"/>
    <property type="project" value="TreeGrafter"/>
</dbReference>
<evidence type="ECO:0000256" key="6">
    <source>
        <dbReference type="ARBA" id="ARBA00022958"/>
    </source>
</evidence>
<evidence type="ECO:0000256" key="9">
    <source>
        <dbReference type="ARBA" id="ARBA00023065"/>
    </source>
</evidence>
<feature type="transmembrane region" description="Helical" evidence="14">
    <location>
        <begin position="312"/>
        <end position="333"/>
    </location>
</feature>
<gene>
    <name evidence="16" type="ORF">POTOM_031825</name>
</gene>
<dbReference type="GO" id="GO:0098719">
    <property type="term" value="P:sodium ion import across plasma membrane"/>
    <property type="evidence" value="ECO:0007669"/>
    <property type="project" value="TreeGrafter"/>
</dbReference>
<evidence type="ECO:0000256" key="5">
    <source>
        <dbReference type="ARBA" id="ARBA00022692"/>
    </source>
</evidence>
<evidence type="ECO:0000256" key="3">
    <source>
        <dbReference type="ARBA" id="ARBA00022475"/>
    </source>
</evidence>
<feature type="transmembrane region" description="Helical" evidence="14">
    <location>
        <begin position="412"/>
        <end position="431"/>
    </location>
</feature>
<dbReference type="GO" id="GO:0051453">
    <property type="term" value="P:regulation of intracellular pH"/>
    <property type="evidence" value="ECO:0007669"/>
    <property type="project" value="TreeGrafter"/>
</dbReference>
<keyword evidence="11" id="KW-0739">Sodium transport</keyword>
<evidence type="ECO:0000256" key="4">
    <source>
        <dbReference type="ARBA" id="ARBA00022538"/>
    </source>
</evidence>
<keyword evidence="7 14" id="KW-1133">Transmembrane helix</keyword>
<feature type="transmembrane region" description="Helical" evidence="14">
    <location>
        <begin position="373"/>
        <end position="391"/>
    </location>
</feature>
<dbReference type="InterPro" id="IPR000595">
    <property type="entry name" value="cNMP-bd_dom"/>
</dbReference>
<feature type="domain" description="Cyclic nucleotide-binding" evidence="15">
    <location>
        <begin position="810"/>
        <end position="914"/>
    </location>
</feature>
<proteinExistence type="predicted"/>
<feature type="transmembrane region" description="Helical" evidence="14">
    <location>
        <begin position="443"/>
        <end position="472"/>
    </location>
</feature>
<evidence type="ECO:0000313" key="17">
    <source>
        <dbReference type="Proteomes" id="UP000886885"/>
    </source>
</evidence>
<evidence type="ECO:0000256" key="8">
    <source>
        <dbReference type="ARBA" id="ARBA00023053"/>
    </source>
</evidence>
<dbReference type="AlphaFoldDB" id="A0A8X8CSX5"/>
<name>A0A8X8CSX5_POPTO</name>
<keyword evidence="8" id="KW-0915">Sodium</keyword>
<feature type="transmembrane region" description="Helical" evidence="14">
    <location>
        <begin position="98"/>
        <end position="115"/>
    </location>
</feature>
<dbReference type="OrthoDB" id="441412at2759"/>
<dbReference type="InterPro" id="IPR006153">
    <property type="entry name" value="Cation/H_exchanger_TM"/>
</dbReference>
<feature type="transmembrane region" description="Helical" evidence="14">
    <location>
        <begin position="256"/>
        <end position="274"/>
    </location>
</feature>
<evidence type="ECO:0000256" key="13">
    <source>
        <dbReference type="ARBA" id="ARBA00047912"/>
    </source>
</evidence>
<evidence type="ECO:0000256" key="10">
    <source>
        <dbReference type="ARBA" id="ARBA00023136"/>
    </source>
</evidence>
<feature type="transmembrane region" description="Helical" evidence="14">
    <location>
        <begin position="35"/>
        <end position="52"/>
    </location>
</feature>
<dbReference type="PANTHER" id="PTHR10110:SF86">
    <property type="entry name" value="SODIUM_HYDROGEN EXCHANGER 7"/>
    <property type="match status" value="1"/>
</dbReference>
<feature type="transmembrane region" description="Helical" evidence="14">
    <location>
        <begin position="127"/>
        <end position="150"/>
    </location>
</feature>
<keyword evidence="10 14" id="KW-0472">Membrane</keyword>